<evidence type="ECO:0000313" key="2">
    <source>
        <dbReference type="Proteomes" id="UP000187891"/>
    </source>
</evidence>
<proteinExistence type="predicted"/>
<reference evidence="2" key="1">
    <citation type="submission" date="2016-10" db="EMBL/GenBank/DDBJ databases">
        <authorList>
            <person name="Wibberg D."/>
        </authorList>
    </citation>
    <scope>NUCLEOTIDE SEQUENCE [LARGE SCALE GENOMIC DNA]</scope>
</reference>
<evidence type="ECO:0000313" key="1">
    <source>
        <dbReference type="EMBL" id="SCX35449.1"/>
    </source>
</evidence>
<organism evidence="1 2">
    <name type="scientific">Agrobacterium rosae</name>
    <dbReference type="NCBI Taxonomy" id="1972867"/>
    <lineage>
        <taxon>Bacteria</taxon>
        <taxon>Pseudomonadati</taxon>
        <taxon>Pseudomonadota</taxon>
        <taxon>Alphaproteobacteria</taxon>
        <taxon>Hyphomicrobiales</taxon>
        <taxon>Rhizobiaceae</taxon>
        <taxon>Rhizobium/Agrobacterium group</taxon>
        <taxon>Agrobacterium</taxon>
    </lineage>
</organism>
<dbReference type="AlphaFoldDB" id="A0A1R3U2M6"/>
<gene>
    <name evidence="1" type="ORF">DSM25559_4984</name>
</gene>
<name>A0A1R3U2M6_9HYPH</name>
<protein>
    <submittedName>
        <fullName evidence="1">Uncharacterized protein</fullName>
    </submittedName>
</protein>
<dbReference type="EMBL" id="FMUE01000021">
    <property type="protein sequence ID" value="SCX35449.1"/>
    <property type="molecule type" value="Genomic_DNA"/>
</dbReference>
<dbReference type="Proteomes" id="UP000187891">
    <property type="component" value="Unassembled WGS sequence"/>
</dbReference>
<accession>A0A1R3U2M6</accession>
<sequence>MELLGFNFVKQGWWERAVIAGFTVHRPDVGSGPYKTVTFCQNNPRALVIESQAPFGGSWDFNVSVRRKHFSGVARWNLKAALHLIGHDAVD</sequence>